<dbReference type="Gene3D" id="1.20.1090.10">
    <property type="entry name" value="Dehydroquinate synthase-like - alpha domain"/>
    <property type="match status" value="1"/>
</dbReference>
<proteinExistence type="predicted"/>
<evidence type="ECO:0000259" key="10">
    <source>
        <dbReference type="Pfam" id="PF24621"/>
    </source>
</evidence>
<comment type="cofactor">
    <cofactor evidence="1">
        <name>NAD(+)</name>
        <dbReference type="ChEBI" id="CHEBI:57540"/>
    </cofactor>
</comment>
<dbReference type="GO" id="GO:0008652">
    <property type="term" value="P:amino acid biosynthetic process"/>
    <property type="evidence" value="ECO:0007669"/>
    <property type="project" value="UniProtKB-KW"/>
</dbReference>
<dbReference type="InterPro" id="IPR030960">
    <property type="entry name" value="DHQS/DOIS_N"/>
</dbReference>
<keyword evidence="5" id="KW-0520">NAD</keyword>
<sequence>MNYIQQRFKVSFEYKVFFTEGLFSSRNPIFNEVLKEDHQENYSKKILFVIDDKIIQHFPDLDKQIDDYFAGNEYVQLIKEKIIVAGGEISKNDGQYLEKVIDAVNRNRIDRHSYIVGIGGGSVLDLTGYAAAISHRGIKVIRIPTTVLSQNDSGVGVKNGVNYKGKKNFLGTFAPPFAVFNDYEFLTTLDDRDWRSGISEAVKVALIKDEGFYQWLEDHAEDLVNRDKSSMEYLIKRCAELHVEHIGGGDPFEFGSSRPLDFGHWSAHKLEQLSNFDVLHGEAVSMGIALDSLYSALAGLLPQEDADKIVRLLLKMGLPVTHELMHLDRIDHPIFLGLQEFREHLGGQLTIMLLKEIGVGYEVHALDLELMMQAAQKLQNFNQSDLKLSAQC</sequence>
<protein>
    <submittedName>
        <fullName evidence="11">3-dehydroquinate synthase</fullName>
    </submittedName>
</protein>
<comment type="caution">
    <text evidence="11">The sequence shown here is derived from an EMBL/GenBank/DDBJ whole genome shotgun (WGS) entry which is preliminary data.</text>
</comment>
<dbReference type="Gene3D" id="3.40.50.1970">
    <property type="match status" value="1"/>
</dbReference>
<dbReference type="GO" id="GO:0003856">
    <property type="term" value="F:3-dehydroquinate synthase activity"/>
    <property type="evidence" value="ECO:0007669"/>
    <property type="project" value="TreeGrafter"/>
</dbReference>
<dbReference type="GO" id="GO:0046872">
    <property type="term" value="F:metal ion binding"/>
    <property type="evidence" value="ECO:0007669"/>
    <property type="project" value="UniProtKB-KW"/>
</dbReference>
<dbReference type="Pfam" id="PF01761">
    <property type="entry name" value="DHQ_synthase"/>
    <property type="match status" value="1"/>
</dbReference>
<gene>
    <name evidence="11" type="ORF">C8N28_0153</name>
</gene>
<dbReference type="PANTHER" id="PTHR43622:SF7">
    <property type="entry name" value="3-DEHYDROQUINATE SYNTHASE, CHLOROPLASTIC"/>
    <property type="match status" value="1"/>
</dbReference>
<name>A0A4R1M579_9SPHI</name>
<dbReference type="SUPFAM" id="SSF56796">
    <property type="entry name" value="Dehydroquinate synthase-like"/>
    <property type="match status" value="1"/>
</dbReference>
<keyword evidence="6" id="KW-0057">Aromatic amino acid biosynthesis</keyword>
<evidence type="ECO:0000259" key="9">
    <source>
        <dbReference type="Pfam" id="PF01761"/>
    </source>
</evidence>
<evidence type="ECO:0000256" key="6">
    <source>
        <dbReference type="ARBA" id="ARBA00023141"/>
    </source>
</evidence>
<evidence type="ECO:0000256" key="8">
    <source>
        <dbReference type="ARBA" id="ARBA00023285"/>
    </source>
</evidence>
<evidence type="ECO:0000256" key="3">
    <source>
        <dbReference type="ARBA" id="ARBA00022605"/>
    </source>
</evidence>
<feature type="domain" description="3-dehydroquinate synthase N-terminal" evidence="9">
    <location>
        <begin position="82"/>
        <end position="195"/>
    </location>
</feature>
<keyword evidence="8" id="KW-0170">Cobalt</keyword>
<evidence type="ECO:0000256" key="5">
    <source>
        <dbReference type="ARBA" id="ARBA00023027"/>
    </source>
</evidence>
<evidence type="ECO:0000256" key="1">
    <source>
        <dbReference type="ARBA" id="ARBA00001911"/>
    </source>
</evidence>
<dbReference type="RefSeq" id="WP_132220565.1">
    <property type="nucleotide sequence ID" value="NZ_SMGO01000001.1"/>
</dbReference>
<dbReference type="Pfam" id="PF24621">
    <property type="entry name" value="DHQS_C"/>
    <property type="match status" value="1"/>
</dbReference>
<evidence type="ECO:0000256" key="4">
    <source>
        <dbReference type="ARBA" id="ARBA00022723"/>
    </source>
</evidence>
<reference evidence="11 12" key="1">
    <citation type="submission" date="2019-03" db="EMBL/GenBank/DDBJ databases">
        <title>Genomic Encyclopedia of Archaeal and Bacterial Type Strains, Phase II (KMG-II): from individual species to whole genera.</title>
        <authorList>
            <person name="Goeker M."/>
        </authorList>
    </citation>
    <scope>NUCLEOTIDE SEQUENCE [LARGE SCALE GENOMIC DNA]</scope>
    <source>
        <strain evidence="11 12">DSM 22554</strain>
    </source>
</reference>
<keyword evidence="12" id="KW-1185">Reference proteome</keyword>
<evidence type="ECO:0000256" key="2">
    <source>
        <dbReference type="ARBA" id="ARBA00001941"/>
    </source>
</evidence>
<dbReference type="OrthoDB" id="9806583at2"/>
<dbReference type="PIRSF" id="PIRSF001455">
    <property type="entry name" value="DHQ_synth"/>
    <property type="match status" value="1"/>
</dbReference>
<organism evidence="11 12">
    <name type="scientific">Albibacterium bauzanense</name>
    <dbReference type="NCBI Taxonomy" id="653929"/>
    <lineage>
        <taxon>Bacteria</taxon>
        <taxon>Pseudomonadati</taxon>
        <taxon>Bacteroidota</taxon>
        <taxon>Sphingobacteriia</taxon>
        <taxon>Sphingobacteriales</taxon>
        <taxon>Sphingobacteriaceae</taxon>
        <taxon>Albibacterium</taxon>
    </lineage>
</organism>
<dbReference type="InterPro" id="IPR056179">
    <property type="entry name" value="DHQS_C"/>
</dbReference>
<keyword evidence="7" id="KW-0456">Lyase</keyword>
<dbReference type="CDD" id="cd08198">
    <property type="entry name" value="DHQS-like"/>
    <property type="match status" value="1"/>
</dbReference>
<dbReference type="PANTHER" id="PTHR43622">
    <property type="entry name" value="3-DEHYDROQUINATE SYNTHASE"/>
    <property type="match status" value="1"/>
</dbReference>
<evidence type="ECO:0000313" key="11">
    <source>
        <dbReference type="EMBL" id="TCK84859.1"/>
    </source>
</evidence>
<keyword evidence="4" id="KW-0479">Metal-binding</keyword>
<dbReference type="InterPro" id="IPR050071">
    <property type="entry name" value="Dehydroquinate_synthase"/>
</dbReference>
<dbReference type="AlphaFoldDB" id="A0A4R1M579"/>
<keyword evidence="3" id="KW-0028">Amino-acid biosynthesis</keyword>
<comment type="cofactor">
    <cofactor evidence="2">
        <name>Co(2+)</name>
        <dbReference type="ChEBI" id="CHEBI:48828"/>
    </cofactor>
</comment>
<evidence type="ECO:0000313" key="12">
    <source>
        <dbReference type="Proteomes" id="UP000294616"/>
    </source>
</evidence>
<dbReference type="NCBIfam" id="NF004852">
    <property type="entry name" value="PRK06203.1"/>
    <property type="match status" value="1"/>
</dbReference>
<accession>A0A4R1M579</accession>
<dbReference type="EMBL" id="SMGO01000001">
    <property type="protein sequence ID" value="TCK84859.1"/>
    <property type="molecule type" value="Genomic_DNA"/>
</dbReference>
<feature type="domain" description="3-dehydroquinate synthase C-terminal" evidence="10">
    <location>
        <begin position="197"/>
        <end position="329"/>
    </location>
</feature>
<dbReference type="Proteomes" id="UP000294616">
    <property type="component" value="Unassembled WGS sequence"/>
</dbReference>
<dbReference type="GO" id="GO:0009073">
    <property type="term" value="P:aromatic amino acid family biosynthetic process"/>
    <property type="evidence" value="ECO:0007669"/>
    <property type="project" value="UniProtKB-KW"/>
</dbReference>
<evidence type="ECO:0000256" key="7">
    <source>
        <dbReference type="ARBA" id="ARBA00023239"/>
    </source>
</evidence>
<dbReference type="InterPro" id="IPR030963">
    <property type="entry name" value="DHQ_synth_fam"/>
</dbReference>